<proteinExistence type="predicted"/>
<feature type="signal peptide" evidence="1">
    <location>
        <begin position="1"/>
        <end position="22"/>
    </location>
</feature>
<evidence type="ECO:0000313" key="2">
    <source>
        <dbReference type="EMBL" id="AKS06223.1"/>
    </source>
</evidence>
<keyword evidence="1" id="KW-0732">Signal</keyword>
<organism evidence="2 3">
    <name type="scientific">Pseudomonas trivialis</name>
    <dbReference type="NCBI Taxonomy" id="200450"/>
    <lineage>
        <taxon>Bacteria</taxon>
        <taxon>Pseudomonadati</taxon>
        <taxon>Pseudomonadota</taxon>
        <taxon>Gammaproteobacteria</taxon>
        <taxon>Pseudomonadales</taxon>
        <taxon>Pseudomonadaceae</taxon>
        <taxon>Pseudomonas</taxon>
    </lineage>
</organism>
<accession>A0A0H5A8A7</accession>
<dbReference type="OrthoDB" id="6602106at2"/>
<evidence type="ECO:0000313" key="3">
    <source>
        <dbReference type="Proteomes" id="UP000036608"/>
    </source>
</evidence>
<dbReference type="EMBL" id="CP011507">
    <property type="protein sequence ID" value="AKS06223.1"/>
    <property type="molecule type" value="Genomic_DNA"/>
</dbReference>
<evidence type="ECO:0008006" key="4">
    <source>
        <dbReference type="Google" id="ProtNLM"/>
    </source>
</evidence>
<protein>
    <recommendedName>
        <fullName evidence="4">Protein GltF</fullName>
    </recommendedName>
</protein>
<reference evidence="2 3" key="1">
    <citation type="journal article" date="2015" name="Genome Announc.">
        <title>Complete Genome Sequence of the Rhizobacterium Pseudomonas trivialis Strain IHBB745 with Multiple Plant Growth-Promoting Activities and Tolerance to Desiccation and Alkalinity.</title>
        <authorList>
            <person name="Gulati A."/>
            <person name="Swarnkar M.K."/>
            <person name="Vyas P."/>
            <person name="Rahi P."/>
            <person name="Thakur R."/>
            <person name="Thakur N."/>
            <person name="Singh A.K."/>
        </authorList>
    </citation>
    <scope>NUCLEOTIDE SEQUENCE [LARGE SCALE GENOMIC DNA]</scope>
    <source>
        <strain evidence="3">745</strain>
    </source>
</reference>
<dbReference type="InterPro" id="IPR010546">
    <property type="entry name" value="DUF1120"/>
</dbReference>
<gene>
    <name evidence="2" type="ORF">AA957_08920</name>
</gene>
<dbReference type="PATRIC" id="fig|200450.3.peg.1851"/>
<evidence type="ECO:0000256" key="1">
    <source>
        <dbReference type="SAM" id="SignalP"/>
    </source>
</evidence>
<feature type="chain" id="PRO_5005215095" description="Protein GltF" evidence="1">
    <location>
        <begin position="23"/>
        <end position="207"/>
    </location>
</feature>
<dbReference type="RefSeq" id="WP_049709869.1">
    <property type="nucleotide sequence ID" value="NZ_CP011507.1"/>
</dbReference>
<dbReference type="Proteomes" id="UP000036608">
    <property type="component" value="Chromosome"/>
</dbReference>
<dbReference type="KEGG" id="ptv:AA957_08920"/>
<reference evidence="3" key="2">
    <citation type="submission" date="2015-05" db="EMBL/GenBank/DDBJ databases">
        <authorList>
            <person name="Swarnkar M.K."/>
            <person name="Vyas P."/>
            <person name="Rahi P."/>
            <person name="Thakur R."/>
            <person name="Thakur N."/>
            <person name="Singh A.K."/>
            <person name="Gulati A."/>
        </authorList>
    </citation>
    <scope>NUCLEOTIDE SEQUENCE [LARGE SCALE GENOMIC DNA]</scope>
    <source>
        <strain evidence="3">745</strain>
    </source>
</reference>
<dbReference type="AlphaFoldDB" id="A0A0H5A8A7"/>
<dbReference type="Pfam" id="PF06551">
    <property type="entry name" value="DUF1120"/>
    <property type="match status" value="1"/>
</dbReference>
<sequence length="207" mass="21669">MSKSLNTLFAALLLSSAGNVLAASSVDLTVKGLITPSACEPTLSNGGVVDIGKISAKDLNADQETHLPSQYLQLGVTCDAATLMALEATDNREGSNFADDMAHFGLGLTNDSEKLGGMELRIVDPIADGVSPWIIGLQNGSSTWIRSYYFARDNILSVANTGGAIPIPVQQFTSSLRINPIIAPTSGLTLNNEVAIDGSVTLTVIYL</sequence>
<name>A0A0H5A8A7_9PSED</name>